<comment type="similarity">
    <text evidence="2">Belongs to the plant rapid alkalinization factor (RALF) family.</text>
</comment>
<proteinExistence type="inferred from homology"/>
<accession>A0AAV9KVZ9</accession>
<keyword evidence="5" id="KW-0732">Signal</keyword>
<keyword evidence="8" id="KW-1185">Reference proteome</keyword>
<evidence type="ECO:0000256" key="3">
    <source>
        <dbReference type="ARBA" id="ARBA00022525"/>
    </source>
</evidence>
<dbReference type="Proteomes" id="UP001311915">
    <property type="component" value="Unassembled WGS sequence"/>
</dbReference>
<keyword evidence="3" id="KW-0964">Secreted</keyword>
<evidence type="ECO:0000256" key="1">
    <source>
        <dbReference type="ARBA" id="ARBA00004613"/>
    </source>
</evidence>
<evidence type="ECO:0000313" key="8">
    <source>
        <dbReference type="Proteomes" id="UP001311915"/>
    </source>
</evidence>
<gene>
    <name evidence="7" type="ORF">R3W88_015949</name>
</gene>
<dbReference type="PANTHER" id="PTHR33136">
    <property type="entry name" value="RAPID ALKALINIZATION FACTOR-LIKE"/>
    <property type="match status" value="1"/>
</dbReference>
<keyword evidence="4" id="KW-0372">Hormone</keyword>
<dbReference type="InterPro" id="IPR008801">
    <property type="entry name" value="RALF"/>
</dbReference>
<keyword evidence="6" id="KW-1015">Disulfide bond</keyword>
<evidence type="ECO:0000256" key="4">
    <source>
        <dbReference type="ARBA" id="ARBA00022702"/>
    </source>
</evidence>
<comment type="subcellular location">
    <subcellularLocation>
        <location evidence="1">Secreted</location>
    </subcellularLocation>
</comment>
<protein>
    <submittedName>
        <fullName evidence="7">Uncharacterized protein</fullName>
    </submittedName>
</protein>
<name>A0AAV9KVZ9_9SOLN</name>
<dbReference type="Pfam" id="PF05498">
    <property type="entry name" value="RALF"/>
    <property type="match status" value="1"/>
</dbReference>
<evidence type="ECO:0000256" key="6">
    <source>
        <dbReference type="ARBA" id="ARBA00023157"/>
    </source>
</evidence>
<evidence type="ECO:0000256" key="2">
    <source>
        <dbReference type="ARBA" id="ARBA00009178"/>
    </source>
</evidence>
<reference evidence="7 8" key="1">
    <citation type="submission" date="2023-10" db="EMBL/GenBank/DDBJ databases">
        <title>Genome-Wide Identification Analysis in wild type Solanum Pinnatisectum Reveals Some Genes Defensing Phytophthora Infestans.</title>
        <authorList>
            <person name="Sun C."/>
        </authorList>
    </citation>
    <scope>NUCLEOTIDE SEQUENCE [LARGE SCALE GENOMIC DNA]</scope>
    <source>
        <strain evidence="7">LQN</strain>
        <tissue evidence="7">Leaf</tissue>
    </source>
</reference>
<dbReference type="AlphaFoldDB" id="A0AAV9KVZ9"/>
<evidence type="ECO:0000313" key="7">
    <source>
        <dbReference type="EMBL" id="KAK4717611.1"/>
    </source>
</evidence>
<dbReference type="GO" id="GO:0019722">
    <property type="term" value="P:calcium-mediated signaling"/>
    <property type="evidence" value="ECO:0007669"/>
    <property type="project" value="TreeGrafter"/>
</dbReference>
<sequence length="225" mass="26194">MAKEDSLFEMELHDEFVEMVTPVGEPNFRLLSPTRVSHSNCCNIQSVSVLPLPTVDHSVLEEIKKGKSIAFDHEDQDRSVNVKRRKFIEVASQKSKLKNWEFYFEVGKHKKPKLGAPNLDFDKSFEEKLTKKYLYEETEDDEIQLDGNGRSLLWHKFKYYISYGALSANRIPCPPRSGRSYYTHHCYHATGPAHPYTRDCSAITLCVDEQWVMARLSFKDRLIRE</sequence>
<comment type="caution">
    <text evidence="7">The sequence shown here is derived from an EMBL/GenBank/DDBJ whole genome shotgun (WGS) entry which is preliminary data.</text>
</comment>
<dbReference type="EMBL" id="JAWPEI010000008">
    <property type="protein sequence ID" value="KAK4717611.1"/>
    <property type="molecule type" value="Genomic_DNA"/>
</dbReference>
<organism evidence="7 8">
    <name type="scientific">Solanum pinnatisectum</name>
    <name type="common">tansyleaf nightshade</name>
    <dbReference type="NCBI Taxonomy" id="50273"/>
    <lineage>
        <taxon>Eukaryota</taxon>
        <taxon>Viridiplantae</taxon>
        <taxon>Streptophyta</taxon>
        <taxon>Embryophyta</taxon>
        <taxon>Tracheophyta</taxon>
        <taxon>Spermatophyta</taxon>
        <taxon>Magnoliopsida</taxon>
        <taxon>eudicotyledons</taxon>
        <taxon>Gunneridae</taxon>
        <taxon>Pentapetalae</taxon>
        <taxon>asterids</taxon>
        <taxon>lamiids</taxon>
        <taxon>Solanales</taxon>
        <taxon>Solanaceae</taxon>
        <taxon>Solanoideae</taxon>
        <taxon>Solaneae</taxon>
        <taxon>Solanum</taxon>
    </lineage>
</organism>
<dbReference type="GO" id="GO:0009506">
    <property type="term" value="C:plasmodesma"/>
    <property type="evidence" value="ECO:0007669"/>
    <property type="project" value="TreeGrafter"/>
</dbReference>
<dbReference type="GO" id="GO:0005576">
    <property type="term" value="C:extracellular region"/>
    <property type="evidence" value="ECO:0007669"/>
    <property type="project" value="UniProtKB-SubCell"/>
</dbReference>
<dbReference type="PANTHER" id="PTHR33136:SF6">
    <property type="entry name" value="PROTEIN RALF-LIKE 34"/>
    <property type="match status" value="1"/>
</dbReference>
<dbReference type="GO" id="GO:0005179">
    <property type="term" value="F:hormone activity"/>
    <property type="evidence" value="ECO:0007669"/>
    <property type="project" value="UniProtKB-KW"/>
</dbReference>
<evidence type="ECO:0000256" key="5">
    <source>
        <dbReference type="ARBA" id="ARBA00022729"/>
    </source>
</evidence>